<dbReference type="Proteomes" id="UP000887565">
    <property type="component" value="Unplaced"/>
</dbReference>
<accession>A0A915K8L8</accession>
<dbReference type="AlphaFoldDB" id="A0A915K8L8"/>
<evidence type="ECO:0000256" key="1">
    <source>
        <dbReference type="SAM" id="Phobius"/>
    </source>
</evidence>
<feature type="transmembrane region" description="Helical" evidence="1">
    <location>
        <begin position="12"/>
        <end position="31"/>
    </location>
</feature>
<evidence type="ECO:0000313" key="3">
    <source>
        <dbReference type="WBParaSite" id="nRc.2.0.1.t35036-RA"/>
    </source>
</evidence>
<proteinExistence type="predicted"/>
<reference evidence="3" key="1">
    <citation type="submission" date="2022-11" db="UniProtKB">
        <authorList>
            <consortium name="WormBaseParasite"/>
        </authorList>
    </citation>
    <scope>IDENTIFICATION</scope>
</reference>
<sequence>MTQDETFNKIRPFASSLRFITCSFFVVFLVIRWRYTVTLLREAGRGLVRHQGFADDHRTVFIDRCQLIVSANTEYLLKIHVGFELHLLYQMM</sequence>
<protein>
    <submittedName>
        <fullName evidence="3">Uncharacterized protein</fullName>
    </submittedName>
</protein>
<keyword evidence="1" id="KW-1133">Transmembrane helix</keyword>
<name>A0A915K8L8_ROMCU</name>
<keyword evidence="1" id="KW-0812">Transmembrane</keyword>
<keyword evidence="2" id="KW-1185">Reference proteome</keyword>
<dbReference type="WBParaSite" id="nRc.2.0.1.t35036-RA">
    <property type="protein sequence ID" value="nRc.2.0.1.t35036-RA"/>
    <property type="gene ID" value="nRc.2.0.1.g35036"/>
</dbReference>
<keyword evidence="1" id="KW-0472">Membrane</keyword>
<evidence type="ECO:0000313" key="2">
    <source>
        <dbReference type="Proteomes" id="UP000887565"/>
    </source>
</evidence>
<organism evidence="2 3">
    <name type="scientific">Romanomermis culicivorax</name>
    <name type="common">Nematode worm</name>
    <dbReference type="NCBI Taxonomy" id="13658"/>
    <lineage>
        <taxon>Eukaryota</taxon>
        <taxon>Metazoa</taxon>
        <taxon>Ecdysozoa</taxon>
        <taxon>Nematoda</taxon>
        <taxon>Enoplea</taxon>
        <taxon>Dorylaimia</taxon>
        <taxon>Mermithida</taxon>
        <taxon>Mermithoidea</taxon>
        <taxon>Mermithidae</taxon>
        <taxon>Romanomermis</taxon>
    </lineage>
</organism>